<protein>
    <submittedName>
        <fullName evidence="1">Pentapeptide repeat-containing protein</fullName>
    </submittedName>
</protein>
<dbReference type="RefSeq" id="WP_137668930.1">
    <property type="nucleotide sequence ID" value="NZ_BJCE01000237.1"/>
</dbReference>
<dbReference type="EMBL" id="BJCE01000237">
    <property type="protein sequence ID" value="GCL39312.1"/>
    <property type="molecule type" value="Genomic_DNA"/>
</dbReference>
<evidence type="ECO:0000313" key="2">
    <source>
        <dbReference type="Proteomes" id="UP000300142"/>
    </source>
</evidence>
<sequence>MNALCQTGLTIEAITDLRGANLSKANLFKAEMSSTNIMGANLREAVMPDGTVQY</sequence>
<dbReference type="SUPFAM" id="SSF141571">
    <property type="entry name" value="Pentapeptide repeat-like"/>
    <property type="match status" value="1"/>
</dbReference>
<dbReference type="Gene3D" id="2.160.20.80">
    <property type="entry name" value="E3 ubiquitin-protein ligase SopA"/>
    <property type="match status" value="1"/>
</dbReference>
<organism evidence="1 2">
    <name type="scientific">Sphaerospermopsis reniformis</name>
    <dbReference type="NCBI Taxonomy" id="531300"/>
    <lineage>
        <taxon>Bacteria</taxon>
        <taxon>Bacillati</taxon>
        <taxon>Cyanobacteriota</taxon>
        <taxon>Cyanophyceae</taxon>
        <taxon>Nostocales</taxon>
        <taxon>Aphanizomenonaceae</taxon>
        <taxon>Sphaerospermopsis</taxon>
    </lineage>
</organism>
<dbReference type="InterPro" id="IPR001646">
    <property type="entry name" value="5peptide_repeat"/>
</dbReference>
<comment type="caution">
    <text evidence="1">The sequence shown here is derived from an EMBL/GenBank/DDBJ whole genome shotgun (WGS) entry which is preliminary data.</text>
</comment>
<keyword evidence="2" id="KW-1185">Reference proteome</keyword>
<accession>A0A480A472</accession>
<evidence type="ECO:0000313" key="1">
    <source>
        <dbReference type="EMBL" id="GCL39312.1"/>
    </source>
</evidence>
<reference evidence="2" key="1">
    <citation type="submission" date="2019-02" db="EMBL/GenBank/DDBJ databases">
        <title>Draft genome sequence of Sphaerospermopsis reniformis NIES-1949.</title>
        <authorList>
            <person name="Yamaguchi H."/>
            <person name="Suzuki S."/>
            <person name="Kawachi M."/>
        </authorList>
    </citation>
    <scope>NUCLEOTIDE SEQUENCE [LARGE SCALE GENOMIC DNA]</scope>
    <source>
        <strain evidence="2">NIES-1949</strain>
    </source>
</reference>
<dbReference type="Proteomes" id="UP000300142">
    <property type="component" value="Unassembled WGS sequence"/>
</dbReference>
<name>A0A480A472_9CYAN</name>
<proteinExistence type="predicted"/>
<dbReference type="AlphaFoldDB" id="A0A480A472"/>
<dbReference type="Pfam" id="PF00805">
    <property type="entry name" value="Pentapeptide"/>
    <property type="match status" value="1"/>
</dbReference>
<gene>
    <name evidence="1" type="ORF">SR1949_44370</name>
</gene>